<dbReference type="OrthoDB" id="5386330at2759"/>
<dbReference type="GO" id="GO:0045944">
    <property type="term" value="P:positive regulation of transcription by RNA polymerase II"/>
    <property type="evidence" value="ECO:0007669"/>
    <property type="project" value="TreeGrafter"/>
</dbReference>
<accession>A0A2I2G0A3</accession>
<proteinExistence type="predicted"/>
<evidence type="ECO:0000256" key="3">
    <source>
        <dbReference type="SAM" id="Phobius"/>
    </source>
</evidence>
<keyword evidence="3" id="KW-0812">Transmembrane</keyword>
<comment type="caution">
    <text evidence="4">The sequence shown here is derived from an EMBL/GenBank/DDBJ whole genome shotgun (WGS) entry which is preliminary data.</text>
</comment>
<keyword evidence="3" id="KW-1133">Transmembrane helix</keyword>
<feature type="transmembrane region" description="Helical" evidence="3">
    <location>
        <begin position="77"/>
        <end position="103"/>
    </location>
</feature>
<keyword evidence="5" id="KW-1185">Reference proteome</keyword>
<reference evidence="4 5" key="1">
    <citation type="submission" date="2016-12" db="EMBL/GenBank/DDBJ databases">
        <title>The genomes of Aspergillus section Nigri reveals drivers in fungal speciation.</title>
        <authorList>
            <consortium name="DOE Joint Genome Institute"/>
            <person name="Vesth T.C."/>
            <person name="Nybo J."/>
            <person name="Theobald S."/>
            <person name="Brandl J."/>
            <person name="Frisvad J.C."/>
            <person name="Nielsen K.F."/>
            <person name="Lyhne E.K."/>
            <person name="Kogle M.E."/>
            <person name="Kuo A."/>
            <person name="Riley R."/>
            <person name="Clum A."/>
            <person name="Nolan M."/>
            <person name="Lipzen A."/>
            <person name="Salamov A."/>
            <person name="Henrissat B."/>
            <person name="Wiebenga A."/>
            <person name="De Vries R.P."/>
            <person name="Grigoriev I.V."/>
            <person name="Mortensen U.H."/>
            <person name="Andersen M.R."/>
            <person name="Baker S.E."/>
        </authorList>
    </citation>
    <scope>NUCLEOTIDE SEQUENCE [LARGE SCALE GENOMIC DNA]</scope>
    <source>
        <strain evidence="4 5">IBT 23096</strain>
    </source>
</reference>
<dbReference type="GeneID" id="36558768"/>
<keyword evidence="3" id="KW-0472">Membrane</keyword>
<dbReference type="Proteomes" id="UP000234275">
    <property type="component" value="Unassembled WGS sequence"/>
</dbReference>
<dbReference type="STRING" id="1392250.A0A2I2G0A3"/>
<dbReference type="GO" id="GO:0000976">
    <property type="term" value="F:transcription cis-regulatory region binding"/>
    <property type="evidence" value="ECO:0007669"/>
    <property type="project" value="TreeGrafter"/>
</dbReference>
<evidence type="ECO:0000313" key="5">
    <source>
        <dbReference type="Proteomes" id="UP000234275"/>
    </source>
</evidence>
<dbReference type="RefSeq" id="XP_024701613.1">
    <property type="nucleotide sequence ID" value="XM_024851069.1"/>
</dbReference>
<evidence type="ECO:0000256" key="2">
    <source>
        <dbReference type="ARBA" id="ARBA00023242"/>
    </source>
</evidence>
<dbReference type="GO" id="GO:0003700">
    <property type="term" value="F:DNA-binding transcription factor activity"/>
    <property type="evidence" value="ECO:0007669"/>
    <property type="project" value="TreeGrafter"/>
</dbReference>
<dbReference type="PANTHER" id="PTHR37534:SF17">
    <property type="entry name" value="ZN(2)-C6 FUNGAL-TYPE DOMAIN-CONTAINING PROTEIN"/>
    <property type="match status" value="1"/>
</dbReference>
<gene>
    <name evidence="4" type="ORF">P170DRAFT_449784</name>
</gene>
<organism evidence="4 5">
    <name type="scientific">Aspergillus steynii IBT 23096</name>
    <dbReference type="NCBI Taxonomy" id="1392250"/>
    <lineage>
        <taxon>Eukaryota</taxon>
        <taxon>Fungi</taxon>
        <taxon>Dikarya</taxon>
        <taxon>Ascomycota</taxon>
        <taxon>Pezizomycotina</taxon>
        <taxon>Eurotiomycetes</taxon>
        <taxon>Eurotiomycetidae</taxon>
        <taxon>Eurotiales</taxon>
        <taxon>Aspergillaceae</taxon>
        <taxon>Aspergillus</taxon>
        <taxon>Aspergillus subgen. Circumdati</taxon>
    </lineage>
</organism>
<comment type="subcellular location">
    <subcellularLocation>
        <location evidence="1">Nucleus</location>
    </subcellularLocation>
</comment>
<dbReference type="InterPro" id="IPR021858">
    <property type="entry name" value="Fun_TF"/>
</dbReference>
<dbReference type="Pfam" id="PF11951">
    <property type="entry name" value="Fungal_trans_2"/>
    <property type="match status" value="2"/>
</dbReference>
<dbReference type="GO" id="GO:0005634">
    <property type="term" value="C:nucleus"/>
    <property type="evidence" value="ECO:0007669"/>
    <property type="project" value="UniProtKB-SubCell"/>
</dbReference>
<dbReference type="VEuPathDB" id="FungiDB:P170DRAFT_449784"/>
<evidence type="ECO:0000313" key="4">
    <source>
        <dbReference type="EMBL" id="PLB46311.1"/>
    </source>
</evidence>
<dbReference type="PANTHER" id="PTHR37534">
    <property type="entry name" value="TRANSCRIPTIONAL ACTIVATOR PROTEIN UGA3"/>
    <property type="match status" value="1"/>
</dbReference>
<evidence type="ECO:0000256" key="1">
    <source>
        <dbReference type="ARBA" id="ARBA00004123"/>
    </source>
</evidence>
<dbReference type="EMBL" id="MSFO01000007">
    <property type="protein sequence ID" value="PLB46311.1"/>
    <property type="molecule type" value="Genomic_DNA"/>
</dbReference>
<sequence length="292" mass="32952">MVPMDDSYNGWRCFILPFACADGMVMDAVSAVSAFHICEKGGRHRDHRPDKFYAKVISGLRSRSTLKECDLETRQSVFLAIIVLLVGVMVNGSSDFPILFYMLQSALEAVGGESGLGDGELTRFLMRQIRKMRVYAAPLLSQEAGVQTILSSAQKSFDCLYFNSGLHPDHSSTFDLIVGLRQQAYDIYLQRAMLGRRNIRHVDRIGRFIDTLQSLPDTAPGQHTLIWPSFIAASESCLPEHQLFFKQFLEKQYLLNGFSNILKALTLLERIWASENSDSWPSLLPESRVFVM</sequence>
<name>A0A2I2G0A3_9EURO</name>
<dbReference type="AlphaFoldDB" id="A0A2I2G0A3"/>
<keyword evidence="2" id="KW-0539">Nucleus</keyword>
<feature type="transmembrane region" description="Helical" evidence="3">
    <location>
        <begin position="14"/>
        <end position="38"/>
    </location>
</feature>
<protein>
    <submittedName>
        <fullName evidence="4">Uncharacterized protein</fullName>
    </submittedName>
</protein>